<reference evidence="11" key="1">
    <citation type="journal article" date="2019" name="Int. J. Syst. Evol. Microbiol.">
        <title>The Global Catalogue of Microorganisms (GCM) 10K type strain sequencing project: providing services to taxonomists for standard genome sequencing and annotation.</title>
        <authorList>
            <consortium name="The Broad Institute Genomics Platform"/>
            <consortium name="The Broad Institute Genome Sequencing Center for Infectious Disease"/>
            <person name="Wu L."/>
            <person name="Ma J."/>
        </authorList>
    </citation>
    <scope>NUCLEOTIDE SEQUENCE [LARGE SCALE GENOMIC DNA]</scope>
    <source>
        <strain evidence="11">JCM 16373</strain>
    </source>
</reference>
<feature type="modified residue" description="4-aspartylphosphate" evidence="5">
    <location>
        <position position="82"/>
    </location>
</feature>
<dbReference type="InterPro" id="IPR001789">
    <property type="entry name" value="Sig_transdc_resp-reg_receiver"/>
</dbReference>
<comment type="caution">
    <text evidence="10">The sequence shown here is derived from an EMBL/GenBank/DDBJ whole genome shotgun (WGS) entry which is preliminary data.</text>
</comment>
<evidence type="ECO:0000256" key="4">
    <source>
        <dbReference type="ARBA" id="ARBA00023163"/>
    </source>
</evidence>
<dbReference type="InterPro" id="IPR016032">
    <property type="entry name" value="Sig_transdc_resp-reg_C-effctor"/>
</dbReference>
<dbReference type="SUPFAM" id="SSF52172">
    <property type="entry name" value="CheY-like"/>
    <property type="match status" value="1"/>
</dbReference>
<organism evidence="10 11">
    <name type="scientific">Streptomyces axinellae</name>
    <dbReference type="NCBI Taxonomy" id="552788"/>
    <lineage>
        <taxon>Bacteria</taxon>
        <taxon>Bacillati</taxon>
        <taxon>Actinomycetota</taxon>
        <taxon>Actinomycetes</taxon>
        <taxon>Kitasatosporales</taxon>
        <taxon>Streptomycetaceae</taxon>
        <taxon>Streptomyces</taxon>
    </lineage>
</organism>
<feature type="compositionally biased region" description="Low complexity" evidence="7">
    <location>
        <begin position="282"/>
        <end position="295"/>
    </location>
</feature>
<dbReference type="Proteomes" id="UP001501447">
    <property type="component" value="Unassembled WGS sequence"/>
</dbReference>
<dbReference type="InterPro" id="IPR011006">
    <property type="entry name" value="CheY-like_superfamily"/>
</dbReference>
<dbReference type="Gene3D" id="1.10.10.10">
    <property type="entry name" value="Winged helix-like DNA-binding domain superfamily/Winged helix DNA-binding domain"/>
    <property type="match status" value="1"/>
</dbReference>
<dbReference type="PANTHER" id="PTHR48111:SF4">
    <property type="entry name" value="DNA-BINDING DUAL TRANSCRIPTIONAL REGULATOR OMPR"/>
    <property type="match status" value="1"/>
</dbReference>
<evidence type="ECO:0000259" key="8">
    <source>
        <dbReference type="PROSITE" id="PS50110"/>
    </source>
</evidence>
<dbReference type="InterPro" id="IPR036388">
    <property type="entry name" value="WH-like_DNA-bd_sf"/>
</dbReference>
<dbReference type="CDD" id="cd17574">
    <property type="entry name" value="REC_OmpR"/>
    <property type="match status" value="1"/>
</dbReference>
<feature type="compositionally biased region" description="Pro residues" evidence="7">
    <location>
        <begin position="1"/>
        <end position="30"/>
    </location>
</feature>
<keyword evidence="11" id="KW-1185">Reference proteome</keyword>
<dbReference type="SUPFAM" id="SSF46894">
    <property type="entry name" value="C-terminal effector domain of the bipartite response regulators"/>
    <property type="match status" value="1"/>
</dbReference>
<dbReference type="PROSITE" id="PS51755">
    <property type="entry name" value="OMPR_PHOB"/>
    <property type="match status" value="1"/>
</dbReference>
<evidence type="ECO:0000256" key="7">
    <source>
        <dbReference type="SAM" id="MobiDB-lite"/>
    </source>
</evidence>
<dbReference type="EMBL" id="BAAARJ010000007">
    <property type="protein sequence ID" value="GAA2611859.1"/>
    <property type="molecule type" value="Genomic_DNA"/>
</dbReference>
<dbReference type="Pfam" id="PF00072">
    <property type="entry name" value="Response_reg"/>
    <property type="match status" value="1"/>
</dbReference>
<keyword evidence="2" id="KW-0805">Transcription regulation</keyword>
<dbReference type="PANTHER" id="PTHR48111">
    <property type="entry name" value="REGULATOR OF RPOS"/>
    <property type="match status" value="1"/>
</dbReference>
<dbReference type="Gene3D" id="6.10.250.690">
    <property type="match status" value="1"/>
</dbReference>
<accession>A0ABP6CB89</accession>
<evidence type="ECO:0000256" key="6">
    <source>
        <dbReference type="PROSITE-ProRule" id="PRU01091"/>
    </source>
</evidence>
<evidence type="ECO:0000313" key="10">
    <source>
        <dbReference type="EMBL" id="GAA2611859.1"/>
    </source>
</evidence>
<dbReference type="SMART" id="SM00448">
    <property type="entry name" value="REC"/>
    <property type="match status" value="1"/>
</dbReference>
<protein>
    <submittedName>
        <fullName evidence="10">Response regulator transcription factor</fullName>
    </submittedName>
</protein>
<evidence type="ECO:0000256" key="3">
    <source>
        <dbReference type="ARBA" id="ARBA00023125"/>
    </source>
</evidence>
<dbReference type="SMART" id="SM00862">
    <property type="entry name" value="Trans_reg_C"/>
    <property type="match status" value="1"/>
</dbReference>
<feature type="domain" description="OmpR/PhoB-type" evidence="9">
    <location>
        <begin position="168"/>
        <end position="266"/>
    </location>
</feature>
<keyword evidence="4" id="KW-0804">Transcription</keyword>
<dbReference type="PROSITE" id="PS50110">
    <property type="entry name" value="RESPONSE_REGULATORY"/>
    <property type="match status" value="1"/>
</dbReference>
<proteinExistence type="predicted"/>
<dbReference type="CDD" id="cd00383">
    <property type="entry name" value="trans_reg_C"/>
    <property type="match status" value="1"/>
</dbReference>
<dbReference type="Pfam" id="PF00486">
    <property type="entry name" value="Trans_reg_C"/>
    <property type="match status" value="1"/>
</dbReference>
<evidence type="ECO:0000256" key="5">
    <source>
        <dbReference type="PROSITE-ProRule" id="PRU00169"/>
    </source>
</evidence>
<evidence type="ECO:0000259" key="9">
    <source>
        <dbReference type="PROSITE" id="PS51755"/>
    </source>
</evidence>
<gene>
    <name evidence="10" type="ORF">GCM10009863_26990</name>
</gene>
<sequence length="312" mass="32742">MPTPQAQPTPPTPQAQPTPPPPTPPPPTPPSGRVLVVDDDPTVAEVVAGYLDRAGYAVDRAGTGPDALARAAAHRPDLVVLDLMLPGIDGLEVCRRLRDEGPVPVIMLTALGDEGDRVLGLEVGADDYVTKPFSPRELVLRVESVLRRSRPPRRGAGQGGGGVGDGGAGVLRVAGLTVDPTARSAAKNGAELALTVREFDLLTFLLRHPARAFGREELMHEVWGWDFGDLSTVTVHVRRLRAKVEDDPARPRLIQTVWGVGYRLAPDVHPEAAPDAGPESVPDTGPESGPESGPDGEADAGRALGPAAREGA</sequence>
<dbReference type="InterPro" id="IPR039420">
    <property type="entry name" value="WalR-like"/>
</dbReference>
<feature type="domain" description="Response regulatory" evidence="8">
    <location>
        <begin position="33"/>
        <end position="146"/>
    </location>
</feature>
<feature type="region of interest" description="Disordered" evidence="7">
    <location>
        <begin position="1"/>
        <end position="33"/>
    </location>
</feature>
<keyword evidence="3 6" id="KW-0238">DNA-binding</keyword>
<evidence type="ECO:0000256" key="2">
    <source>
        <dbReference type="ARBA" id="ARBA00023015"/>
    </source>
</evidence>
<feature type="DNA-binding region" description="OmpR/PhoB-type" evidence="6">
    <location>
        <begin position="168"/>
        <end position="266"/>
    </location>
</feature>
<evidence type="ECO:0000313" key="11">
    <source>
        <dbReference type="Proteomes" id="UP001501447"/>
    </source>
</evidence>
<keyword evidence="1 5" id="KW-0597">Phosphoprotein</keyword>
<name>A0ABP6CB89_9ACTN</name>
<evidence type="ECO:0000256" key="1">
    <source>
        <dbReference type="ARBA" id="ARBA00022553"/>
    </source>
</evidence>
<dbReference type="InterPro" id="IPR001867">
    <property type="entry name" value="OmpR/PhoB-type_DNA-bd"/>
</dbReference>
<dbReference type="RefSeq" id="WP_344565547.1">
    <property type="nucleotide sequence ID" value="NZ_BAAARJ010000007.1"/>
</dbReference>
<feature type="region of interest" description="Disordered" evidence="7">
    <location>
        <begin position="268"/>
        <end position="312"/>
    </location>
</feature>
<dbReference type="Gene3D" id="3.40.50.2300">
    <property type="match status" value="1"/>
</dbReference>